<feature type="domain" description="Peptidase S1" evidence="2">
    <location>
        <begin position="1"/>
        <end position="170"/>
    </location>
</feature>
<proteinExistence type="predicted"/>
<evidence type="ECO:0000256" key="1">
    <source>
        <dbReference type="ARBA" id="ARBA00023157"/>
    </source>
</evidence>
<dbReference type="Pfam" id="PF00089">
    <property type="entry name" value="Trypsin"/>
    <property type="match status" value="1"/>
</dbReference>
<dbReference type="InterPro" id="IPR001314">
    <property type="entry name" value="Peptidase_S1A"/>
</dbReference>
<evidence type="ECO:0000313" key="4">
    <source>
        <dbReference type="Proteomes" id="UP000028760"/>
    </source>
</evidence>
<reference evidence="3" key="3">
    <citation type="submission" date="2025-09" db="UniProtKB">
        <authorList>
            <consortium name="Ensembl"/>
        </authorList>
    </citation>
    <scope>IDENTIFICATION</scope>
</reference>
<dbReference type="InterPro" id="IPR009003">
    <property type="entry name" value="Peptidase_S1_PA"/>
</dbReference>
<accession>A0A096LS37</accession>
<dbReference type="eggNOG" id="KOG3627">
    <property type="taxonomic scope" value="Eukaryota"/>
</dbReference>
<name>A0A096LS37_POEFO</name>
<dbReference type="PANTHER" id="PTHR24271">
    <property type="entry name" value="KALLIKREIN-RELATED"/>
    <property type="match status" value="1"/>
</dbReference>
<dbReference type="Gene3D" id="2.40.10.10">
    <property type="entry name" value="Trypsin-like serine proteases"/>
    <property type="match status" value="1"/>
</dbReference>
<keyword evidence="1" id="KW-1015">Disulfide bond</keyword>
<evidence type="ECO:0000259" key="2">
    <source>
        <dbReference type="PROSITE" id="PS50240"/>
    </source>
</evidence>
<reference evidence="4" key="1">
    <citation type="submission" date="2013-10" db="EMBL/GenBank/DDBJ databases">
        <authorList>
            <person name="Schartl M."/>
            <person name="Warren W."/>
        </authorList>
    </citation>
    <scope>NUCLEOTIDE SEQUENCE [LARGE SCALE GENOMIC DNA]</scope>
    <source>
        <strain evidence="4">female</strain>
    </source>
</reference>
<dbReference type="GeneTree" id="ENSGT01040000241397"/>
<keyword evidence="4" id="KW-1185">Reference proteome</keyword>
<dbReference type="PROSITE" id="PS50240">
    <property type="entry name" value="TRYPSIN_DOM"/>
    <property type="match status" value="1"/>
</dbReference>
<dbReference type="OMA" id="VVECELN"/>
<dbReference type="InterPro" id="IPR001254">
    <property type="entry name" value="Trypsin_dom"/>
</dbReference>
<dbReference type="SUPFAM" id="SSF50494">
    <property type="entry name" value="Trypsin-like serine proteases"/>
    <property type="match status" value="1"/>
</dbReference>
<reference evidence="3" key="2">
    <citation type="submission" date="2025-08" db="UniProtKB">
        <authorList>
            <consortium name="Ensembl"/>
        </authorList>
    </citation>
    <scope>IDENTIFICATION</scope>
</reference>
<dbReference type="PANTHER" id="PTHR24271:SF50">
    <property type="match status" value="1"/>
</dbReference>
<protein>
    <recommendedName>
        <fullName evidence="2">Peptidase S1 domain-containing protein</fullName>
    </recommendedName>
</protein>
<dbReference type="SMART" id="SM00020">
    <property type="entry name" value="Tryp_SPc"/>
    <property type="match status" value="1"/>
</dbReference>
<dbReference type="STRING" id="48698.ENSPFOP00000021978"/>
<dbReference type="InterPro" id="IPR043504">
    <property type="entry name" value="Peptidase_S1_PA_chymotrypsin"/>
</dbReference>
<organism evidence="3 4">
    <name type="scientific">Poecilia formosa</name>
    <name type="common">Amazon molly</name>
    <name type="synonym">Limia formosa</name>
    <dbReference type="NCBI Taxonomy" id="48698"/>
    <lineage>
        <taxon>Eukaryota</taxon>
        <taxon>Metazoa</taxon>
        <taxon>Chordata</taxon>
        <taxon>Craniata</taxon>
        <taxon>Vertebrata</taxon>
        <taxon>Euteleostomi</taxon>
        <taxon>Actinopterygii</taxon>
        <taxon>Neopterygii</taxon>
        <taxon>Teleostei</taxon>
        <taxon>Neoteleostei</taxon>
        <taxon>Acanthomorphata</taxon>
        <taxon>Ovalentaria</taxon>
        <taxon>Atherinomorphae</taxon>
        <taxon>Cyprinodontiformes</taxon>
        <taxon>Poeciliidae</taxon>
        <taxon>Poeciliinae</taxon>
        <taxon>Poecilia</taxon>
    </lineage>
</organism>
<sequence>QLGVHPRTRKWEDQKIEQGPVIYIDDKGQKHDIMLLKLKTSANDFSRVKLPDCSIPPRNGARIQLAGYASTDVDENNVRVYEANPINLQCVDRNVVPCPKEYQQYYKNDHIFCVKETEKDACRGDSGGGAVFNDMIYGVIVRGGKDYACLRPATMMDVCGYMEWIKQTTGLK</sequence>
<dbReference type="Proteomes" id="UP000028760">
    <property type="component" value="Unassembled WGS sequence"/>
</dbReference>
<dbReference type="GO" id="GO:0004252">
    <property type="term" value="F:serine-type endopeptidase activity"/>
    <property type="evidence" value="ECO:0007669"/>
    <property type="project" value="InterPro"/>
</dbReference>
<dbReference type="AlphaFoldDB" id="A0A096LS37"/>
<dbReference type="PRINTS" id="PR00722">
    <property type="entry name" value="CHYMOTRYPSIN"/>
</dbReference>
<dbReference type="Ensembl" id="ENSPFOT00000029015.1">
    <property type="protein sequence ID" value="ENSPFOP00000021978.1"/>
    <property type="gene ID" value="ENSPFOG00000023028.1"/>
</dbReference>
<dbReference type="EMBL" id="AYCK01027639">
    <property type="status" value="NOT_ANNOTATED_CDS"/>
    <property type="molecule type" value="Genomic_DNA"/>
</dbReference>
<dbReference type="GO" id="GO:0006508">
    <property type="term" value="P:proteolysis"/>
    <property type="evidence" value="ECO:0007669"/>
    <property type="project" value="InterPro"/>
</dbReference>
<evidence type="ECO:0000313" key="3">
    <source>
        <dbReference type="Ensembl" id="ENSPFOP00000021978.1"/>
    </source>
</evidence>